<feature type="compositionally biased region" description="Basic and acidic residues" evidence="5">
    <location>
        <begin position="510"/>
        <end position="528"/>
    </location>
</feature>
<comment type="caution">
    <text evidence="8">The sequence shown here is derived from an EMBL/GenBank/DDBJ whole genome shotgun (WGS) entry which is preliminary data.</text>
</comment>
<name>A0ABT4AFP0_9BACT</name>
<evidence type="ECO:0000256" key="6">
    <source>
        <dbReference type="SAM" id="Phobius"/>
    </source>
</evidence>
<feature type="region of interest" description="Disordered" evidence="5">
    <location>
        <begin position="394"/>
        <end position="593"/>
    </location>
</feature>
<evidence type="ECO:0000256" key="5">
    <source>
        <dbReference type="SAM" id="MobiDB-lite"/>
    </source>
</evidence>
<dbReference type="PROSITE" id="PS50011">
    <property type="entry name" value="PROTEIN_KINASE_DOM"/>
    <property type="match status" value="1"/>
</dbReference>
<feature type="region of interest" description="Disordered" evidence="5">
    <location>
        <begin position="693"/>
        <end position="773"/>
    </location>
</feature>
<feature type="compositionally biased region" description="Basic and acidic residues" evidence="5">
    <location>
        <begin position="841"/>
        <end position="853"/>
    </location>
</feature>
<dbReference type="InterPro" id="IPR011009">
    <property type="entry name" value="Kinase-like_dom_sf"/>
</dbReference>
<dbReference type="Gene3D" id="1.10.510.10">
    <property type="entry name" value="Transferase(Phosphotransferase) domain 1"/>
    <property type="match status" value="1"/>
</dbReference>
<feature type="region of interest" description="Disordered" evidence="5">
    <location>
        <begin position="839"/>
        <end position="888"/>
    </location>
</feature>
<keyword evidence="6" id="KW-0472">Membrane</keyword>
<keyword evidence="3 8" id="KW-0418">Kinase</keyword>
<evidence type="ECO:0000256" key="1">
    <source>
        <dbReference type="ARBA" id="ARBA00022679"/>
    </source>
</evidence>
<feature type="region of interest" description="Disordered" evidence="5">
    <location>
        <begin position="320"/>
        <end position="377"/>
    </location>
</feature>
<keyword evidence="4" id="KW-0067">ATP-binding</keyword>
<protein>
    <submittedName>
        <fullName evidence="8">Protein kinase</fullName>
    </submittedName>
</protein>
<dbReference type="InterPro" id="IPR008266">
    <property type="entry name" value="Tyr_kinase_AS"/>
</dbReference>
<evidence type="ECO:0000256" key="2">
    <source>
        <dbReference type="ARBA" id="ARBA00022741"/>
    </source>
</evidence>
<accession>A0ABT4AFP0</accession>
<keyword evidence="6" id="KW-0812">Transmembrane</keyword>
<feature type="compositionally biased region" description="Low complexity" evidence="5">
    <location>
        <begin position="555"/>
        <end position="591"/>
    </location>
</feature>
<keyword evidence="1" id="KW-0808">Transferase</keyword>
<sequence>MKKPTSFGKYLLLERINVGGMAEVFTAKAFGVEGFERILAIKKILPTMAEDEEFITMFIDEARISVELNHANVVRIDELGKHEDTYFIAMEYVAGRDLRTLLERYRRRKEIMPTAQAVFIASKMCEGLDYAHRKKDARGQDLGIIHRDVSPQNILISYEGEVKIIDFGIAKAANRSQKTQAGILKGKFGYMSPEQVRGLPIDRRSDVFAVGVILYEMLTGERLFVGESDFSTLEKVRNADVPMPRQFNPNIPSGLEKVLMKALARDAEERYQWGSDLQEDLMRFLLAGDAIYSSKHLSAYMKEAFAEDIVREAEKMERYASVERPDQIETTGVTGELSRPPRRHQSLPAAPMAGRSPTAPAQPAVNSGYVPPPTDEELAELDGAADKTQIFDPSLVVPRPDASGQGSSSSVLVDDSLTGETSYPPENDAPPPSARDRGRGGRQQVVIGEEEGEGYAGATVVGPAPTARPTPEPQESNATRVGQVESGSTMLSPMPTGQRRRLTMEAEQPSSHDEEAAHDEQDEQHLAEQDAPDEYGDQHSSDEVDDPQEEETTGPIAIPQEAQEAEEPAPQKSKPAPQKKAPQKAPRAPVAGKKLPPKAVLGIAAGALVLVLVVLAVVMFSGPSTGSVMISVQPAEGAEVRIDGQLVAQNQVIELLEGAHKLTATAPGHLRTEQMVTVTKGQRAQVLSVTLEAEPPPDQPDKPAANDAQVASATGTGTGTGTGTQDAAPTGSQPEEGTPTQDPAPQTAAATDPAPETGTGTGTPPAAVEPPKPTTFEAVFVGDSGAEIEVGGKRLGKTPDVKLADLTIGKTYSFTATRVGYKRYSGKFRSTGETELEVSFELEKEEPAPERTVVKQSTPSKSTGTKSSSSRSVAKGKLACSSRPPGAQIWVDGKNTGRETPVALGNPLLLPVGSRTVIFKLGGKQSKPQKVTISEGDVAKLINIPLE</sequence>
<organism evidence="8 9">
    <name type="scientific">Archangium lansingense</name>
    <dbReference type="NCBI Taxonomy" id="2995310"/>
    <lineage>
        <taxon>Bacteria</taxon>
        <taxon>Pseudomonadati</taxon>
        <taxon>Myxococcota</taxon>
        <taxon>Myxococcia</taxon>
        <taxon>Myxococcales</taxon>
        <taxon>Cystobacterineae</taxon>
        <taxon>Archangiaceae</taxon>
        <taxon>Archangium</taxon>
    </lineage>
</organism>
<dbReference type="Proteomes" id="UP001207654">
    <property type="component" value="Unassembled WGS sequence"/>
</dbReference>
<dbReference type="Gene3D" id="3.30.200.20">
    <property type="entry name" value="Phosphorylase Kinase, domain 1"/>
    <property type="match status" value="1"/>
</dbReference>
<feature type="transmembrane region" description="Helical" evidence="6">
    <location>
        <begin position="599"/>
        <end position="620"/>
    </location>
</feature>
<keyword evidence="2" id="KW-0547">Nucleotide-binding</keyword>
<evidence type="ECO:0000256" key="3">
    <source>
        <dbReference type="ARBA" id="ARBA00022777"/>
    </source>
</evidence>
<dbReference type="RefSeq" id="WP_267538420.1">
    <property type="nucleotide sequence ID" value="NZ_JAPNKA010000001.1"/>
</dbReference>
<evidence type="ECO:0000313" key="9">
    <source>
        <dbReference type="Proteomes" id="UP001207654"/>
    </source>
</evidence>
<dbReference type="GO" id="GO:0016301">
    <property type="term" value="F:kinase activity"/>
    <property type="evidence" value="ECO:0007669"/>
    <property type="project" value="UniProtKB-KW"/>
</dbReference>
<feature type="compositionally biased region" description="Acidic residues" evidence="5">
    <location>
        <begin position="543"/>
        <end position="552"/>
    </location>
</feature>
<dbReference type="PROSITE" id="PS00109">
    <property type="entry name" value="PROTEIN_KINASE_TYR"/>
    <property type="match status" value="1"/>
</dbReference>
<dbReference type="CDD" id="cd14014">
    <property type="entry name" value="STKc_PknB_like"/>
    <property type="match status" value="1"/>
</dbReference>
<dbReference type="Pfam" id="PF00069">
    <property type="entry name" value="Pkinase"/>
    <property type="match status" value="1"/>
</dbReference>
<feature type="compositionally biased region" description="Low complexity" evidence="5">
    <location>
        <begin position="407"/>
        <end position="416"/>
    </location>
</feature>
<feature type="compositionally biased region" description="Low complexity" evidence="5">
    <location>
        <begin position="737"/>
        <end position="766"/>
    </location>
</feature>
<evidence type="ECO:0000313" key="8">
    <source>
        <dbReference type="EMBL" id="MCY1079719.1"/>
    </source>
</evidence>
<dbReference type="PANTHER" id="PTHR43289:SF6">
    <property type="entry name" value="SERINE_THREONINE-PROTEIN KINASE NEKL-3"/>
    <property type="match status" value="1"/>
</dbReference>
<proteinExistence type="predicted"/>
<dbReference type="PANTHER" id="PTHR43289">
    <property type="entry name" value="MITOGEN-ACTIVATED PROTEIN KINASE KINASE KINASE 20-RELATED"/>
    <property type="match status" value="1"/>
</dbReference>
<dbReference type="InterPro" id="IPR013229">
    <property type="entry name" value="PEGA"/>
</dbReference>
<dbReference type="InterPro" id="IPR000719">
    <property type="entry name" value="Prot_kinase_dom"/>
</dbReference>
<dbReference type="EMBL" id="JAPNKA010000001">
    <property type="protein sequence ID" value="MCY1079719.1"/>
    <property type="molecule type" value="Genomic_DNA"/>
</dbReference>
<evidence type="ECO:0000259" key="7">
    <source>
        <dbReference type="PROSITE" id="PS50011"/>
    </source>
</evidence>
<dbReference type="SUPFAM" id="SSF56112">
    <property type="entry name" value="Protein kinase-like (PK-like)"/>
    <property type="match status" value="1"/>
</dbReference>
<dbReference type="Pfam" id="PF08308">
    <property type="entry name" value="PEGA"/>
    <property type="match status" value="1"/>
</dbReference>
<keyword evidence="6" id="KW-1133">Transmembrane helix</keyword>
<feature type="compositionally biased region" description="Polar residues" evidence="5">
    <location>
        <begin position="473"/>
        <end position="491"/>
    </location>
</feature>
<feature type="compositionally biased region" description="Low complexity" evidence="5">
    <location>
        <begin position="855"/>
        <end position="872"/>
    </location>
</feature>
<keyword evidence="9" id="KW-1185">Reference proteome</keyword>
<feature type="compositionally biased region" description="Polar residues" evidence="5">
    <location>
        <begin position="725"/>
        <end position="735"/>
    </location>
</feature>
<gene>
    <name evidence="8" type="ORF">OV287_35195</name>
</gene>
<reference evidence="8 9" key="1">
    <citation type="submission" date="2022-11" db="EMBL/GenBank/DDBJ databases">
        <title>Minimal conservation of predation-associated metabolite biosynthetic gene clusters underscores biosynthetic potential of Myxococcota including descriptions for ten novel species: Archangium lansinium sp. nov., Myxococcus landrumus sp. nov., Nannocystis bai.</title>
        <authorList>
            <person name="Ahearne A."/>
            <person name="Stevens C."/>
            <person name="Phillips K."/>
        </authorList>
    </citation>
    <scope>NUCLEOTIDE SEQUENCE [LARGE SCALE GENOMIC DNA]</scope>
    <source>
        <strain evidence="8 9">MIWBW</strain>
    </source>
</reference>
<evidence type="ECO:0000256" key="4">
    <source>
        <dbReference type="ARBA" id="ARBA00022840"/>
    </source>
</evidence>
<feature type="domain" description="Protein kinase" evidence="7">
    <location>
        <begin position="10"/>
        <end position="285"/>
    </location>
</feature>